<dbReference type="SUPFAM" id="SSF56601">
    <property type="entry name" value="beta-lactamase/transpeptidase-like"/>
    <property type="match status" value="1"/>
</dbReference>
<evidence type="ECO:0000256" key="1">
    <source>
        <dbReference type="ARBA" id="ARBA00004752"/>
    </source>
</evidence>
<dbReference type="InterPro" id="IPR050396">
    <property type="entry name" value="Glycosyltr_51/Transpeptidase"/>
</dbReference>
<evidence type="ECO:0000259" key="14">
    <source>
        <dbReference type="Pfam" id="PF06832"/>
    </source>
</evidence>
<dbReference type="InterPro" id="IPR023346">
    <property type="entry name" value="Lysozyme-like_dom_sf"/>
</dbReference>
<evidence type="ECO:0000256" key="4">
    <source>
        <dbReference type="ARBA" id="ARBA00022645"/>
    </source>
</evidence>
<sequence length="694" mass="72251">MDARGREGRTSAGARILAAAALIVLIAGSAAAISLAAYPAPEPGRATLLSTLVNDRDGRLLRPFAASDGAWRLPVARAEVDPRFEKFLMAYEDKRFLSHPGVDPVAIVRAAWQAARHGGVVSGGSTLTMQVVRLLTPDRSKTLLRKWREAGAAIALERRLGKQGVLDLYLRLAPYGGNLEGVRAASLAFFGKEPARLSTAEAALLVAIPQSPETRRPDRDPKAAKAARDRVLDRLASAGAIPQAEADWAKDEPVPDGRRAFPNLAAHAAEAAARRLPPGGAARLTIRRDLQRALEELARDRARALGPGLSVAIVAADVATGAIEAEVGSADYFDASRAGSLDQTRAIRSPGSALKPFIYALAFENGIAAPATLIEDRPSRFGDYAPRNFDEGYHGTITAGEALALSLNIPAVALLEAVGPARFVARLRSAGGGLALPGGETPGLAVALGGVGIRLVDLATLYAGLARGGATIPLSERFEDLAESGAPGRRLVSPEAAAAVAGALLKSPPPEAALGGRLAFKTGTSYGYRDAWAVGFDGKRVIAVWAGRPDGASSAGLVGREAAAPILFDSFARTGEAVTPLPPAEAALAFAELPEPLRRFRPFGAPPPVAGVRESPPLSVAFPPDGARVELAAGEELALKAAGGAPPFRWLVDGRPLPPQRRREALWPTPGPGFARLTVMDATGATASASVRIE</sequence>
<evidence type="ECO:0000259" key="13">
    <source>
        <dbReference type="Pfam" id="PF00912"/>
    </source>
</evidence>
<feature type="domain" description="Glycosyl transferase family 51" evidence="13">
    <location>
        <begin position="68"/>
        <end position="235"/>
    </location>
</feature>
<feature type="domain" description="Penicillin-binding protein transpeptidase" evidence="12">
    <location>
        <begin position="312"/>
        <end position="543"/>
    </location>
</feature>
<dbReference type="Proteomes" id="UP001181622">
    <property type="component" value="Unassembled WGS sequence"/>
</dbReference>
<feature type="domain" description="Penicillin-binding C-terminal" evidence="14">
    <location>
        <begin position="611"/>
        <end position="693"/>
    </location>
</feature>
<evidence type="ECO:0000259" key="12">
    <source>
        <dbReference type="Pfam" id="PF00905"/>
    </source>
</evidence>
<evidence type="ECO:0000256" key="11">
    <source>
        <dbReference type="ARBA" id="ARBA00049902"/>
    </source>
</evidence>
<evidence type="ECO:0000313" key="16">
    <source>
        <dbReference type="Proteomes" id="UP001181622"/>
    </source>
</evidence>
<dbReference type="RefSeq" id="WP_309392237.1">
    <property type="nucleotide sequence ID" value="NZ_JADBEO010000025.1"/>
</dbReference>
<dbReference type="NCBIfam" id="TIGR02073">
    <property type="entry name" value="PBP_1c"/>
    <property type="match status" value="1"/>
</dbReference>
<keyword evidence="6" id="KW-0328">Glycosyltransferase</keyword>
<evidence type="ECO:0000313" key="15">
    <source>
        <dbReference type="EMBL" id="MDR4307411.1"/>
    </source>
</evidence>
<keyword evidence="7" id="KW-0808">Transferase</keyword>
<dbReference type="PANTHER" id="PTHR32282:SF15">
    <property type="entry name" value="PENICILLIN-BINDING PROTEIN 1C"/>
    <property type="match status" value="1"/>
</dbReference>
<comment type="pathway">
    <text evidence="1">Cell wall biogenesis; peptidoglycan biosynthesis.</text>
</comment>
<evidence type="ECO:0000256" key="8">
    <source>
        <dbReference type="ARBA" id="ARBA00022801"/>
    </source>
</evidence>
<dbReference type="Pfam" id="PF00912">
    <property type="entry name" value="Transgly"/>
    <property type="match status" value="1"/>
</dbReference>
<proteinExistence type="inferred from homology"/>
<dbReference type="InterPro" id="IPR036950">
    <property type="entry name" value="PBP_transglycosylase"/>
</dbReference>
<dbReference type="Pfam" id="PF00905">
    <property type="entry name" value="Transpeptidase"/>
    <property type="match status" value="1"/>
</dbReference>
<keyword evidence="8" id="KW-0378">Hydrolase</keyword>
<dbReference type="EMBL" id="JADBEO010000025">
    <property type="protein sequence ID" value="MDR4307411.1"/>
    <property type="molecule type" value="Genomic_DNA"/>
</dbReference>
<dbReference type="PANTHER" id="PTHR32282">
    <property type="entry name" value="BINDING PROTEIN TRANSPEPTIDASE, PUTATIVE-RELATED"/>
    <property type="match status" value="1"/>
</dbReference>
<protein>
    <recommendedName>
        <fullName evidence="10">peptidoglycan glycosyltransferase</fullName>
        <ecNumber evidence="10">2.4.99.28</ecNumber>
    </recommendedName>
</protein>
<dbReference type="EC" id="2.4.99.28" evidence="10"/>
<keyword evidence="4" id="KW-0121">Carboxypeptidase</keyword>
<evidence type="ECO:0000256" key="3">
    <source>
        <dbReference type="ARBA" id="ARBA00007739"/>
    </source>
</evidence>
<evidence type="ECO:0000256" key="5">
    <source>
        <dbReference type="ARBA" id="ARBA00022670"/>
    </source>
</evidence>
<evidence type="ECO:0000256" key="7">
    <source>
        <dbReference type="ARBA" id="ARBA00022679"/>
    </source>
</evidence>
<dbReference type="Pfam" id="PF06832">
    <property type="entry name" value="BiPBP_C"/>
    <property type="match status" value="1"/>
</dbReference>
<evidence type="ECO:0000256" key="2">
    <source>
        <dbReference type="ARBA" id="ARBA00007090"/>
    </source>
</evidence>
<comment type="similarity">
    <text evidence="3">In the N-terminal section; belongs to the glycosyltransferase 51 family.</text>
</comment>
<name>A0ABU1DH20_9HYPH</name>
<keyword evidence="5" id="KW-0645">Protease</keyword>
<evidence type="ECO:0000256" key="6">
    <source>
        <dbReference type="ARBA" id="ARBA00022676"/>
    </source>
</evidence>
<dbReference type="Gene3D" id="3.40.710.10">
    <property type="entry name" value="DD-peptidase/beta-lactamase superfamily"/>
    <property type="match status" value="1"/>
</dbReference>
<evidence type="ECO:0000256" key="9">
    <source>
        <dbReference type="ARBA" id="ARBA00023268"/>
    </source>
</evidence>
<keyword evidence="16" id="KW-1185">Reference proteome</keyword>
<evidence type="ECO:0000256" key="10">
    <source>
        <dbReference type="ARBA" id="ARBA00044770"/>
    </source>
</evidence>
<dbReference type="InterPro" id="IPR012338">
    <property type="entry name" value="Beta-lactam/transpept-like"/>
</dbReference>
<organism evidence="15 16">
    <name type="scientific">Chelatococcus sambhunathii</name>
    <dbReference type="NCBI Taxonomy" id="363953"/>
    <lineage>
        <taxon>Bacteria</taxon>
        <taxon>Pseudomonadati</taxon>
        <taxon>Pseudomonadota</taxon>
        <taxon>Alphaproteobacteria</taxon>
        <taxon>Hyphomicrobiales</taxon>
        <taxon>Chelatococcaceae</taxon>
        <taxon>Chelatococcus</taxon>
    </lineage>
</organism>
<dbReference type="InterPro" id="IPR011815">
    <property type="entry name" value="PBP_1c"/>
</dbReference>
<reference evidence="15" key="1">
    <citation type="submission" date="2020-10" db="EMBL/GenBank/DDBJ databases">
        <authorList>
            <person name="Abbas A."/>
            <person name="Razzaq R."/>
            <person name="Waqas M."/>
            <person name="Abbas N."/>
            <person name="Nielsen T.K."/>
            <person name="Hansen L.H."/>
            <person name="Hussain S."/>
            <person name="Shahid M."/>
        </authorList>
    </citation>
    <scope>NUCLEOTIDE SEQUENCE</scope>
    <source>
        <strain evidence="15">S14</strain>
    </source>
</reference>
<comment type="catalytic activity">
    <reaction evidence="11">
        <text>[GlcNAc-(1-&gt;4)-Mur2Ac(oyl-L-Ala-gamma-D-Glu-L-Lys-D-Ala-D-Ala)](n)-di-trans,octa-cis-undecaprenyl diphosphate + beta-D-GlcNAc-(1-&gt;4)-Mur2Ac(oyl-L-Ala-gamma-D-Glu-L-Lys-D-Ala-D-Ala)-di-trans,octa-cis-undecaprenyl diphosphate = [GlcNAc-(1-&gt;4)-Mur2Ac(oyl-L-Ala-gamma-D-Glu-L-Lys-D-Ala-D-Ala)](n+1)-di-trans,octa-cis-undecaprenyl diphosphate + di-trans,octa-cis-undecaprenyl diphosphate + H(+)</text>
        <dbReference type="Rhea" id="RHEA:23708"/>
        <dbReference type="Rhea" id="RHEA-COMP:9602"/>
        <dbReference type="Rhea" id="RHEA-COMP:9603"/>
        <dbReference type="ChEBI" id="CHEBI:15378"/>
        <dbReference type="ChEBI" id="CHEBI:58405"/>
        <dbReference type="ChEBI" id="CHEBI:60033"/>
        <dbReference type="ChEBI" id="CHEBI:78435"/>
        <dbReference type="EC" id="2.4.99.28"/>
    </reaction>
</comment>
<comment type="similarity">
    <text evidence="2">In the C-terminal section; belongs to the transpeptidase family.</text>
</comment>
<accession>A0ABU1DH20</accession>
<dbReference type="SUPFAM" id="SSF53955">
    <property type="entry name" value="Lysozyme-like"/>
    <property type="match status" value="1"/>
</dbReference>
<keyword evidence="9" id="KW-0511">Multifunctional enzyme</keyword>
<gene>
    <name evidence="15" type="primary">pbpC</name>
    <name evidence="15" type="ORF">IHQ68_12370</name>
</gene>
<dbReference type="InterPro" id="IPR009647">
    <property type="entry name" value="PBP_C"/>
</dbReference>
<dbReference type="InterPro" id="IPR001264">
    <property type="entry name" value="Glyco_trans_51"/>
</dbReference>
<dbReference type="InterPro" id="IPR001460">
    <property type="entry name" value="PCN-bd_Tpept"/>
</dbReference>
<dbReference type="Gene3D" id="1.10.3810.10">
    <property type="entry name" value="Biosynthetic peptidoglycan transglycosylase-like"/>
    <property type="match status" value="1"/>
</dbReference>
<comment type="caution">
    <text evidence="15">The sequence shown here is derived from an EMBL/GenBank/DDBJ whole genome shotgun (WGS) entry which is preliminary data.</text>
</comment>